<dbReference type="KEGG" id="mbd:MEBOL_002557"/>
<feature type="transmembrane region" description="Helical" evidence="2">
    <location>
        <begin position="297"/>
        <end position="315"/>
    </location>
</feature>
<evidence type="ECO:0000256" key="1">
    <source>
        <dbReference type="SAM" id="MobiDB-lite"/>
    </source>
</evidence>
<evidence type="ECO:0008006" key="5">
    <source>
        <dbReference type="Google" id="ProtNLM"/>
    </source>
</evidence>
<feature type="transmembrane region" description="Helical" evidence="2">
    <location>
        <begin position="321"/>
        <end position="339"/>
    </location>
</feature>
<dbReference type="Proteomes" id="UP000217289">
    <property type="component" value="Chromosome"/>
</dbReference>
<name>A0A250ID13_9BACT</name>
<reference evidence="3 4" key="1">
    <citation type="submission" date="2017-06" db="EMBL/GenBank/DDBJ databases">
        <authorList>
            <person name="Kim H.J."/>
            <person name="Triplett B.A."/>
        </authorList>
    </citation>
    <scope>NUCLEOTIDE SEQUENCE [LARGE SCALE GENOMIC DNA]</scope>
    <source>
        <strain evidence="3 4">DSM 14713</strain>
    </source>
</reference>
<evidence type="ECO:0000313" key="3">
    <source>
        <dbReference type="EMBL" id="ATB29108.1"/>
    </source>
</evidence>
<dbReference type="AlphaFoldDB" id="A0A250ID13"/>
<keyword evidence="2" id="KW-0472">Membrane</keyword>
<proteinExistence type="predicted"/>
<dbReference type="RefSeq" id="WP_095977724.1">
    <property type="nucleotide sequence ID" value="NZ_CP022163.1"/>
</dbReference>
<keyword evidence="4" id="KW-1185">Reference proteome</keyword>
<feature type="region of interest" description="Disordered" evidence="1">
    <location>
        <begin position="28"/>
        <end position="53"/>
    </location>
</feature>
<feature type="transmembrane region" description="Helical" evidence="2">
    <location>
        <begin position="188"/>
        <end position="207"/>
    </location>
</feature>
<feature type="compositionally biased region" description="Basic and acidic residues" evidence="1">
    <location>
        <begin position="38"/>
        <end position="53"/>
    </location>
</feature>
<feature type="transmembrane region" description="Helical" evidence="2">
    <location>
        <begin position="236"/>
        <end position="255"/>
    </location>
</feature>
<protein>
    <recommendedName>
        <fullName evidence="5">Zinc ribbon domain-containing protein</fullName>
    </recommendedName>
</protein>
<accession>A0A250ID13</accession>
<keyword evidence="2" id="KW-1133">Transmembrane helix</keyword>
<evidence type="ECO:0000256" key="2">
    <source>
        <dbReference type="SAM" id="Phobius"/>
    </source>
</evidence>
<dbReference type="OrthoDB" id="5515161at2"/>
<evidence type="ECO:0000313" key="4">
    <source>
        <dbReference type="Proteomes" id="UP000217289"/>
    </source>
</evidence>
<dbReference type="EMBL" id="CP022163">
    <property type="protein sequence ID" value="ATB29108.1"/>
    <property type="molecule type" value="Genomic_DNA"/>
</dbReference>
<organism evidence="3 4">
    <name type="scientific">Melittangium boletus DSM 14713</name>
    <dbReference type="NCBI Taxonomy" id="1294270"/>
    <lineage>
        <taxon>Bacteria</taxon>
        <taxon>Pseudomonadati</taxon>
        <taxon>Myxococcota</taxon>
        <taxon>Myxococcia</taxon>
        <taxon>Myxococcales</taxon>
        <taxon>Cystobacterineae</taxon>
        <taxon>Archangiaceae</taxon>
        <taxon>Melittangium</taxon>
    </lineage>
</organism>
<keyword evidence="2" id="KW-0812">Transmembrane</keyword>
<gene>
    <name evidence="3" type="ORF">MEBOL_002557</name>
</gene>
<feature type="transmembrane region" description="Helical" evidence="2">
    <location>
        <begin position="97"/>
        <end position="117"/>
    </location>
</feature>
<feature type="transmembrane region" description="Helical" evidence="2">
    <location>
        <begin position="267"/>
        <end position="285"/>
    </location>
</feature>
<sequence>MNCSNCGQVVADESLGFCMECGEAFGASAGQGSDEDNPDAHAEGYSDSEWREPRPSVWDTLSRVLAPVRTVAGQLGDVFANILESPSVYGQMPGGSLTFLGLGFVGLALLVSVVPFIEGIGGLGSGVMFGWGVLVLLSEWREVSEAPPREGRFVDAYPAVIDKLPREVWHPGVIQAYALVTCAYALKMVGYGPIALLWLLAAGVLGYEQGRRFFYLLPQDEAALAASAEHPGLHRWVVPGVAVGVLSLLLPWGRMSGLALSIYGVDLPLSVLTLSCLLLLGCYAVKHQGLGGLHPMVLILVAVWLALWLLLMNNIYSPGSWVYLVGVLLIYTAIVRHLIPARPRAEEAPQEEPPPDLDYQG</sequence>